<keyword evidence="9" id="KW-0406">Ion transport</keyword>
<evidence type="ECO:0000259" key="13">
    <source>
        <dbReference type="PROSITE" id="PS51202"/>
    </source>
</evidence>
<keyword evidence="15" id="KW-1185">Reference proteome</keyword>
<feature type="transmembrane region" description="Helical" evidence="11">
    <location>
        <begin position="300"/>
        <end position="321"/>
    </location>
</feature>
<evidence type="ECO:0000313" key="15">
    <source>
        <dbReference type="Proteomes" id="UP000242999"/>
    </source>
</evidence>
<evidence type="ECO:0000256" key="6">
    <source>
        <dbReference type="ARBA" id="ARBA00022692"/>
    </source>
</evidence>
<reference evidence="15" key="1">
    <citation type="submission" date="2016-10" db="EMBL/GenBank/DDBJ databases">
        <authorList>
            <person name="Varghese N."/>
            <person name="Submissions S."/>
        </authorList>
    </citation>
    <scope>NUCLEOTIDE SEQUENCE [LARGE SCALE GENOMIC DNA]</scope>
    <source>
        <strain evidence="15">DSM 7165</strain>
    </source>
</reference>
<comment type="subcellular location">
    <subcellularLocation>
        <location evidence="1">Membrane</location>
        <topology evidence="1">Multi-pass membrane protein</topology>
    </subcellularLocation>
</comment>
<feature type="transmembrane region" description="Helical" evidence="11">
    <location>
        <begin position="90"/>
        <end position="113"/>
    </location>
</feature>
<dbReference type="Gene3D" id="1.20.1530.20">
    <property type="match status" value="1"/>
</dbReference>
<dbReference type="SUPFAM" id="SSF116726">
    <property type="entry name" value="TrkA C-terminal domain-like"/>
    <property type="match status" value="1"/>
</dbReference>
<feature type="transmembrane region" description="Helical" evidence="11">
    <location>
        <begin position="12"/>
        <end position="28"/>
    </location>
</feature>
<name>A0A1H6RY67_9GAMM</name>
<organism evidence="14 15">
    <name type="scientific">Allopseudospirillum japonicum</name>
    <dbReference type="NCBI Taxonomy" id="64971"/>
    <lineage>
        <taxon>Bacteria</taxon>
        <taxon>Pseudomonadati</taxon>
        <taxon>Pseudomonadota</taxon>
        <taxon>Gammaproteobacteria</taxon>
        <taxon>Oceanospirillales</taxon>
        <taxon>Oceanospirillaceae</taxon>
        <taxon>Allopseudospirillum</taxon>
    </lineage>
</organism>
<evidence type="ECO:0000313" key="14">
    <source>
        <dbReference type="EMBL" id="SEI56730.1"/>
    </source>
</evidence>
<dbReference type="PANTHER" id="PTHR46157:SF4">
    <property type="entry name" value="K(+) EFFLUX ANTIPORTER 3, CHLOROPLASTIC"/>
    <property type="match status" value="1"/>
</dbReference>
<dbReference type="SUPFAM" id="SSF51735">
    <property type="entry name" value="NAD(P)-binding Rossmann-fold domains"/>
    <property type="match status" value="1"/>
</dbReference>
<comment type="similarity">
    <text evidence="2">Belongs to the monovalent cation:proton antiporter 2 (CPA2) transporter (TC 2.A.37) family.</text>
</comment>
<dbReference type="Gene3D" id="3.40.50.720">
    <property type="entry name" value="NAD(P)-binding Rossmann-like Domain"/>
    <property type="match status" value="1"/>
</dbReference>
<dbReference type="InterPro" id="IPR036721">
    <property type="entry name" value="RCK_C_sf"/>
</dbReference>
<evidence type="ECO:0000256" key="7">
    <source>
        <dbReference type="ARBA" id="ARBA00022958"/>
    </source>
</evidence>
<gene>
    <name evidence="14" type="ORF">SAMN05421831_104132</name>
</gene>
<dbReference type="Pfam" id="PF02080">
    <property type="entry name" value="TrkA_C"/>
    <property type="match status" value="1"/>
</dbReference>
<evidence type="ECO:0000256" key="10">
    <source>
        <dbReference type="ARBA" id="ARBA00023136"/>
    </source>
</evidence>
<dbReference type="AlphaFoldDB" id="A0A1H6RY67"/>
<dbReference type="GO" id="GO:0006813">
    <property type="term" value="P:potassium ion transport"/>
    <property type="evidence" value="ECO:0007669"/>
    <property type="project" value="UniProtKB-KW"/>
</dbReference>
<dbReference type="STRING" id="64971.SAMN05421831_104132"/>
<feature type="transmembrane region" description="Helical" evidence="11">
    <location>
        <begin position="222"/>
        <end position="239"/>
    </location>
</feature>
<dbReference type="InterPro" id="IPR006153">
    <property type="entry name" value="Cation/H_exchanger_TM"/>
</dbReference>
<feature type="transmembrane region" description="Helical" evidence="11">
    <location>
        <begin position="180"/>
        <end position="202"/>
    </location>
</feature>
<feature type="transmembrane region" description="Helical" evidence="11">
    <location>
        <begin position="59"/>
        <end position="78"/>
    </location>
</feature>
<accession>A0A1H6RY67</accession>
<keyword evidence="8 11" id="KW-1133">Transmembrane helix</keyword>
<feature type="transmembrane region" description="Helical" evidence="11">
    <location>
        <begin position="333"/>
        <end position="351"/>
    </location>
</feature>
<dbReference type="PANTHER" id="PTHR46157">
    <property type="entry name" value="K(+) EFFLUX ANTIPORTER 3, CHLOROPLASTIC"/>
    <property type="match status" value="1"/>
</dbReference>
<dbReference type="PROSITE" id="PS51202">
    <property type="entry name" value="RCK_C"/>
    <property type="match status" value="1"/>
</dbReference>
<dbReference type="GO" id="GO:0005886">
    <property type="term" value="C:plasma membrane"/>
    <property type="evidence" value="ECO:0007669"/>
    <property type="project" value="TreeGrafter"/>
</dbReference>
<dbReference type="InterPro" id="IPR003148">
    <property type="entry name" value="RCK_N"/>
</dbReference>
<dbReference type="Proteomes" id="UP000242999">
    <property type="component" value="Unassembled WGS sequence"/>
</dbReference>
<evidence type="ECO:0000256" key="3">
    <source>
        <dbReference type="ARBA" id="ARBA00022448"/>
    </source>
</evidence>
<dbReference type="InterPro" id="IPR036291">
    <property type="entry name" value="NAD(P)-bd_dom_sf"/>
</dbReference>
<dbReference type="GO" id="GO:0015297">
    <property type="term" value="F:antiporter activity"/>
    <property type="evidence" value="ECO:0007669"/>
    <property type="project" value="UniProtKB-KW"/>
</dbReference>
<dbReference type="GO" id="GO:0008324">
    <property type="term" value="F:monoatomic cation transmembrane transporter activity"/>
    <property type="evidence" value="ECO:0007669"/>
    <property type="project" value="InterPro"/>
</dbReference>
<feature type="transmembrane region" description="Helical" evidence="11">
    <location>
        <begin position="119"/>
        <end position="139"/>
    </location>
</feature>
<keyword evidence="5" id="KW-0633">Potassium transport</keyword>
<evidence type="ECO:0000256" key="4">
    <source>
        <dbReference type="ARBA" id="ARBA00022449"/>
    </source>
</evidence>
<evidence type="ECO:0000256" key="5">
    <source>
        <dbReference type="ARBA" id="ARBA00022538"/>
    </source>
</evidence>
<proteinExistence type="inferred from homology"/>
<keyword evidence="4" id="KW-0050">Antiport</keyword>
<feature type="transmembrane region" description="Helical" evidence="11">
    <location>
        <begin position="357"/>
        <end position="379"/>
    </location>
</feature>
<keyword evidence="3" id="KW-0813">Transport</keyword>
<sequence length="668" mass="72526">MALAIAAETFNDVMVILSASVVASAIFSRWRLPPVLAYLAVGCLIGPHAMGWIEESKNIAFLSEFGLVFLLFSLGLEFSLPRMYALRKTVFGLGGAQVVLCTLLFWVVLHFLGMSWETALIAAGALALSSTAIVSQELTRWGEINTPHGHASIGILLFQDIAAVVFLILVPALAGSADQSLSFSLLLMVLKGIGLFVFLLAVGKWLMPALFHEVSNTHSDELFVLTVLLVALTSAWITHEIGLSMALGAFIAGMMLGESHYRHQIEADIRPFRNILLGLFFVSVGMLLDLNVLLSNIHWVIVSVLVLMLVKFIMITALARLMGKTADTSIRTGIILAQGGEFGFALLALASEHELVGPSHVAIIIATVITSIVVTPMLIKNSGLISRRLLPKNQNIADDQIPHSNAALAEATAEMQDHVVICGFGRVGQTIARFLKKEDVPYIAVDMDTVRVHEASSAGEHVVYGDSSRHEILEALGVARARLVVVTVNDKHFTLQILDSLKHLAIEVPTLIRTKDDSDLELYQHAGATEVVPEVLEGGLMLVYHSLLLSNIPFRRVNHVIRSARSERYQLLRGYYHGTQSSVADATGTPLVRRHPVVLTENAWACGRCVGDLNLAPLGIEVSSLLLAADGQEISMPELEQILSSGDTVILTGLADHIEEAENRLLSR</sequence>
<dbReference type="Pfam" id="PF02254">
    <property type="entry name" value="TrkA_N"/>
    <property type="match status" value="1"/>
</dbReference>
<evidence type="ECO:0000256" key="1">
    <source>
        <dbReference type="ARBA" id="ARBA00004141"/>
    </source>
</evidence>
<evidence type="ECO:0000256" key="8">
    <source>
        <dbReference type="ARBA" id="ARBA00022989"/>
    </source>
</evidence>
<keyword evidence="10 11" id="KW-0472">Membrane</keyword>
<dbReference type="InterPro" id="IPR038770">
    <property type="entry name" value="Na+/solute_symporter_sf"/>
</dbReference>
<evidence type="ECO:0000256" key="9">
    <source>
        <dbReference type="ARBA" id="ARBA00023065"/>
    </source>
</evidence>
<protein>
    <submittedName>
        <fullName evidence="14">Monovalent cation:H+ antiporter-2, CPA2 family</fullName>
    </submittedName>
</protein>
<feature type="domain" description="RCK N-terminal" evidence="12">
    <location>
        <begin position="416"/>
        <end position="533"/>
    </location>
</feature>
<feature type="domain" description="RCK C-terminal" evidence="13">
    <location>
        <begin position="581"/>
        <end position="667"/>
    </location>
</feature>
<feature type="transmembrane region" description="Helical" evidence="11">
    <location>
        <begin position="35"/>
        <end position="53"/>
    </location>
</feature>
<dbReference type="NCBIfam" id="TIGR00932">
    <property type="entry name" value="2a37"/>
    <property type="match status" value="1"/>
</dbReference>
<dbReference type="Pfam" id="PF00999">
    <property type="entry name" value="Na_H_Exchanger"/>
    <property type="match status" value="1"/>
</dbReference>
<dbReference type="InterPro" id="IPR006037">
    <property type="entry name" value="RCK_C"/>
</dbReference>
<keyword evidence="6 11" id="KW-0812">Transmembrane</keyword>
<evidence type="ECO:0000259" key="12">
    <source>
        <dbReference type="PROSITE" id="PS51201"/>
    </source>
</evidence>
<evidence type="ECO:0000256" key="2">
    <source>
        <dbReference type="ARBA" id="ARBA00005551"/>
    </source>
</evidence>
<feature type="transmembrane region" description="Helical" evidence="11">
    <location>
        <begin position="275"/>
        <end position="294"/>
    </location>
</feature>
<dbReference type="PROSITE" id="PS51201">
    <property type="entry name" value="RCK_N"/>
    <property type="match status" value="1"/>
</dbReference>
<dbReference type="EMBL" id="FNYH01000004">
    <property type="protein sequence ID" value="SEI56730.1"/>
    <property type="molecule type" value="Genomic_DNA"/>
</dbReference>
<dbReference type="GO" id="GO:1902600">
    <property type="term" value="P:proton transmembrane transport"/>
    <property type="evidence" value="ECO:0007669"/>
    <property type="project" value="InterPro"/>
</dbReference>
<evidence type="ECO:0000256" key="11">
    <source>
        <dbReference type="SAM" id="Phobius"/>
    </source>
</evidence>
<keyword evidence="7" id="KW-0630">Potassium</keyword>
<dbReference type="InterPro" id="IPR004771">
    <property type="entry name" value="K/H_exchanger"/>
</dbReference>
<dbReference type="RefSeq" id="WP_245710452.1">
    <property type="nucleotide sequence ID" value="NZ_FNYH01000004.1"/>
</dbReference>
<feature type="transmembrane region" description="Helical" evidence="11">
    <location>
        <begin position="151"/>
        <end position="174"/>
    </location>
</feature>